<dbReference type="GO" id="GO:0006535">
    <property type="term" value="P:cysteine biosynthetic process from serine"/>
    <property type="evidence" value="ECO:0007669"/>
    <property type="project" value="InterPro"/>
</dbReference>
<keyword evidence="4" id="KW-0028">Amino-acid biosynthesis</keyword>
<dbReference type="InterPro" id="IPR011004">
    <property type="entry name" value="Trimer_LpxA-like_sf"/>
</dbReference>
<evidence type="ECO:0000313" key="10">
    <source>
        <dbReference type="Proteomes" id="UP001230188"/>
    </source>
</evidence>
<sequence>MRLARRLLTTDVSASALGATMLSELSWRERDDMLWKRLVSEGEALADDELLGSWMRLTVLGSKSQSFSECIAKIVSRKMSRDVADTRMPLAALERLMVEALADDPRPGADVVASMSRDPAAISYLQCCMFFKGFHAVQAHRAAAKLWRSGGGPADTQTALALQDRVLELWDVDVHPGAEIGGGIMMDHATAVVVGETAVVGEDCTMLHGVTLGGRGGERADRHPKVGDRVTLGAGCTVIGPVTVGDDASIGSQAVVTRDVPAGLTVVGQNKLLNPFLSRARKEEIKRRQFTWQYEVASEA</sequence>
<dbReference type="Gene3D" id="1.10.3130.10">
    <property type="entry name" value="serine acetyltransferase, domain 1"/>
    <property type="match status" value="1"/>
</dbReference>
<evidence type="ECO:0000259" key="8">
    <source>
        <dbReference type="SMART" id="SM00971"/>
    </source>
</evidence>
<dbReference type="InterPro" id="IPR042122">
    <property type="entry name" value="Ser_AcTrfase_N_sf"/>
</dbReference>
<dbReference type="InterPro" id="IPR045304">
    <property type="entry name" value="LbH_SAT"/>
</dbReference>
<dbReference type="CDD" id="cd03354">
    <property type="entry name" value="LbH_SAT"/>
    <property type="match status" value="1"/>
</dbReference>
<comment type="pathway">
    <text evidence="1">Amino-acid biosynthesis; L-cysteine biosynthesis; L-cysteine from L-serine: step 1/2.</text>
</comment>
<organism evidence="9 10">
    <name type="scientific">Chrysophaeum taylorii</name>
    <dbReference type="NCBI Taxonomy" id="2483200"/>
    <lineage>
        <taxon>Eukaryota</taxon>
        <taxon>Sar</taxon>
        <taxon>Stramenopiles</taxon>
        <taxon>Ochrophyta</taxon>
        <taxon>Pelagophyceae</taxon>
        <taxon>Pelagomonadales</taxon>
        <taxon>Pelagomonadaceae</taxon>
        <taxon>Chrysophaeum</taxon>
    </lineage>
</organism>
<dbReference type="Proteomes" id="UP001230188">
    <property type="component" value="Unassembled WGS sequence"/>
</dbReference>
<comment type="caution">
    <text evidence="9">The sequence shown here is derived from an EMBL/GenBank/DDBJ whole genome shotgun (WGS) entry which is preliminary data.</text>
</comment>
<dbReference type="Gene3D" id="2.160.10.10">
    <property type="entry name" value="Hexapeptide repeat proteins"/>
    <property type="match status" value="1"/>
</dbReference>
<gene>
    <name evidence="9" type="ORF">CTAYLR_006331</name>
</gene>
<protein>
    <recommendedName>
        <fullName evidence="3">serine O-acetyltransferase</fullName>
        <ecNumber evidence="3">2.3.1.30</ecNumber>
    </recommendedName>
</protein>
<dbReference type="AlphaFoldDB" id="A0AAD7UA12"/>
<dbReference type="InterPro" id="IPR010493">
    <property type="entry name" value="Ser_AcTrfase_N"/>
</dbReference>
<dbReference type="SMART" id="SM00971">
    <property type="entry name" value="SATase_N"/>
    <property type="match status" value="1"/>
</dbReference>
<evidence type="ECO:0000256" key="7">
    <source>
        <dbReference type="ARBA" id="ARBA00049486"/>
    </source>
</evidence>
<dbReference type="Pfam" id="PF06426">
    <property type="entry name" value="SATase_N"/>
    <property type="match status" value="1"/>
</dbReference>
<evidence type="ECO:0000256" key="3">
    <source>
        <dbReference type="ARBA" id="ARBA00013266"/>
    </source>
</evidence>
<keyword evidence="5" id="KW-0808">Transferase</keyword>
<evidence type="ECO:0000256" key="2">
    <source>
        <dbReference type="ARBA" id="ARBA00007274"/>
    </source>
</evidence>
<dbReference type="EC" id="2.3.1.30" evidence="3"/>
<dbReference type="GO" id="GO:0005737">
    <property type="term" value="C:cytoplasm"/>
    <property type="evidence" value="ECO:0007669"/>
    <property type="project" value="InterPro"/>
</dbReference>
<dbReference type="PANTHER" id="PTHR42811">
    <property type="entry name" value="SERINE ACETYLTRANSFERASE"/>
    <property type="match status" value="1"/>
</dbReference>
<evidence type="ECO:0000256" key="6">
    <source>
        <dbReference type="ARBA" id="ARBA00023315"/>
    </source>
</evidence>
<evidence type="ECO:0000256" key="4">
    <source>
        <dbReference type="ARBA" id="ARBA00022605"/>
    </source>
</evidence>
<accession>A0AAD7UA12</accession>
<dbReference type="InterPro" id="IPR001451">
    <property type="entry name" value="Hexapep"/>
</dbReference>
<evidence type="ECO:0000313" key="9">
    <source>
        <dbReference type="EMBL" id="KAJ8600965.1"/>
    </source>
</evidence>
<evidence type="ECO:0000256" key="1">
    <source>
        <dbReference type="ARBA" id="ARBA00004876"/>
    </source>
</evidence>
<name>A0AAD7UA12_9STRA</name>
<comment type="similarity">
    <text evidence="2">Belongs to the transferase hexapeptide repeat family.</text>
</comment>
<dbReference type="EMBL" id="JAQMWT010000464">
    <property type="protein sequence ID" value="KAJ8600965.1"/>
    <property type="molecule type" value="Genomic_DNA"/>
</dbReference>
<feature type="domain" description="Serine acetyltransferase N-terminal" evidence="8">
    <location>
        <begin position="34"/>
        <end position="139"/>
    </location>
</feature>
<dbReference type="FunFam" id="2.160.10.10:FF:000007">
    <property type="entry name" value="Serine acetyltransferase"/>
    <property type="match status" value="1"/>
</dbReference>
<keyword evidence="6" id="KW-0012">Acyltransferase</keyword>
<proteinExistence type="inferred from homology"/>
<evidence type="ECO:0000256" key="5">
    <source>
        <dbReference type="ARBA" id="ARBA00022679"/>
    </source>
</evidence>
<keyword evidence="10" id="KW-1185">Reference proteome</keyword>
<reference evidence="9" key="1">
    <citation type="submission" date="2023-01" db="EMBL/GenBank/DDBJ databases">
        <title>Metagenome sequencing of chrysophaentin producing Chrysophaeum taylorii.</title>
        <authorList>
            <person name="Davison J."/>
            <person name="Bewley C."/>
        </authorList>
    </citation>
    <scope>NUCLEOTIDE SEQUENCE</scope>
    <source>
        <strain evidence="9">NIES-1699</strain>
    </source>
</reference>
<dbReference type="GO" id="GO:0009001">
    <property type="term" value="F:serine O-acetyltransferase activity"/>
    <property type="evidence" value="ECO:0007669"/>
    <property type="project" value="UniProtKB-EC"/>
</dbReference>
<dbReference type="SUPFAM" id="SSF51161">
    <property type="entry name" value="Trimeric LpxA-like enzymes"/>
    <property type="match status" value="1"/>
</dbReference>
<dbReference type="Pfam" id="PF00132">
    <property type="entry name" value="Hexapep"/>
    <property type="match status" value="1"/>
</dbReference>
<comment type="catalytic activity">
    <reaction evidence="7">
        <text>L-serine + acetyl-CoA = O-acetyl-L-serine + CoA</text>
        <dbReference type="Rhea" id="RHEA:24560"/>
        <dbReference type="ChEBI" id="CHEBI:33384"/>
        <dbReference type="ChEBI" id="CHEBI:57287"/>
        <dbReference type="ChEBI" id="CHEBI:57288"/>
        <dbReference type="ChEBI" id="CHEBI:58340"/>
        <dbReference type="EC" id="2.3.1.30"/>
    </reaction>
</comment>